<dbReference type="SUPFAM" id="SSF52540">
    <property type="entry name" value="P-loop containing nucleoside triphosphate hydrolases"/>
    <property type="match status" value="1"/>
</dbReference>
<comment type="subcellular location">
    <subcellularLocation>
        <location evidence="1">Cell membrane</location>
        <topology evidence="1">Multi-pass membrane protein</topology>
    </subcellularLocation>
</comment>
<feature type="transmembrane region" description="Helical" evidence="11">
    <location>
        <begin position="165"/>
        <end position="183"/>
    </location>
</feature>
<name>A0A4R4Q8G5_9ACTN</name>
<dbReference type="InterPro" id="IPR011527">
    <property type="entry name" value="ABC1_TM_dom"/>
</dbReference>
<evidence type="ECO:0000256" key="6">
    <source>
        <dbReference type="ARBA" id="ARBA00022989"/>
    </source>
</evidence>
<dbReference type="PROSITE" id="PS00211">
    <property type="entry name" value="ABC_TRANSPORTER_1"/>
    <property type="match status" value="1"/>
</dbReference>
<keyword evidence="4" id="KW-0547">Nucleotide-binding</keyword>
<dbReference type="InterPro" id="IPR017871">
    <property type="entry name" value="ABC_transporter-like_CS"/>
</dbReference>
<dbReference type="InterPro" id="IPR003593">
    <property type="entry name" value="AAA+_ATPase"/>
</dbReference>
<feature type="transmembrane region" description="Helical" evidence="11">
    <location>
        <begin position="136"/>
        <end position="159"/>
    </location>
</feature>
<evidence type="ECO:0000259" key="12">
    <source>
        <dbReference type="PROSITE" id="PS50893"/>
    </source>
</evidence>
<dbReference type="PROSITE" id="PS50893">
    <property type="entry name" value="ABC_TRANSPORTER_2"/>
    <property type="match status" value="1"/>
</dbReference>
<keyword evidence="3 11" id="KW-0812">Transmembrane</keyword>
<dbReference type="GO" id="GO:0005524">
    <property type="term" value="F:ATP binding"/>
    <property type="evidence" value="ECO:0007669"/>
    <property type="project" value="UniProtKB-KW"/>
</dbReference>
<evidence type="ECO:0000256" key="8">
    <source>
        <dbReference type="ARBA" id="ARBA00055053"/>
    </source>
</evidence>
<sequence length="586" mass="62522">MKADRKATAKPPTPSLFHAVRGRLLFGAGLSLVSSALGLLPYVAVAEIAKTLLTVDTPGRAVVGWLAVGVAGAAGRLGLLVAGNLLTHYVDADLQRQLRARLARHLSTVPLGWFSKKGSGELKKVLDDDIEDMHHLVAHAGLDVASAVGLPLAAIVYLVTVDWRMTLVTLALLPLAMLTISRAHRTLPVRMQQLVTAQQSINNATVEYVDGIQVIKAYRLTGRAWRRFSGAVDEFCDALAAWSAESGRALFASMALLSPAAVLVVVIGAGSAMISAGWLAPVDLLPFILVGVGLPAPYMTLVQGTQLLRKGKAAAGNVSAVLDEPSLPTVREPRMPSQWDIRFAAVDFGYDEHHQVLHHVDLHCPQGSVTALVGPSGSGKTTLTRLVPRFFDVTGGAIRIGEVDVRELAPGVLLRMVAVVFQDVVLVRDTIRENIRLGDPTAGDDEVEAAARAAQLHETILALPDGYDTVVTSRGGVLSGGERQRLTIARAILQDAPIVLLDEATASVDPDNEAAIQQALAELTKGRTLLVVAHRLHTIARADQIVVLDDGHVVGRGTHDELLNSAGKYARMWAAQYQLPRTEAAR</sequence>
<dbReference type="PROSITE" id="PS50929">
    <property type="entry name" value="ABC_TM1F"/>
    <property type="match status" value="1"/>
</dbReference>
<dbReference type="SUPFAM" id="SSF90123">
    <property type="entry name" value="ABC transporter transmembrane region"/>
    <property type="match status" value="1"/>
</dbReference>
<keyword evidence="7 11" id="KW-0472">Membrane</keyword>
<dbReference type="PANTHER" id="PTHR24221:SF654">
    <property type="entry name" value="ATP-BINDING CASSETTE SUB-FAMILY B MEMBER 6"/>
    <property type="match status" value="1"/>
</dbReference>
<dbReference type="Pfam" id="PF00664">
    <property type="entry name" value="ABC_membrane"/>
    <property type="match status" value="1"/>
</dbReference>
<feature type="domain" description="ABC transporter" evidence="12">
    <location>
        <begin position="341"/>
        <end position="575"/>
    </location>
</feature>
<dbReference type="PANTHER" id="PTHR24221">
    <property type="entry name" value="ATP-BINDING CASSETTE SUB-FAMILY B"/>
    <property type="match status" value="1"/>
</dbReference>
<feature type="transmembrane region" description="Helical" evidence="11">
    <location>
        <begin position="256"/>
        <end position="278"/>
    </location>
</feature>
<dbReference type="SMART" id="SM00382">
    <property type="entry name" value="AAA"/>
    <property type="match status" value="1"/>
</dbReference>
<comment type="function">
    <text evidence="8">ABC transporter involved in fatty acid import. Transmembrane domains (TMD) form a pore in the membrane and the ATP-binding domain (NBD) is responsible for energy generation.</text>
</comment>
<dbReference type="CDD" id="cd07346">
    <property type="entry name" value="ABC_6TM_exporters"/>
    <property type="match status" value="1"/>
</dbReference>
<evidence type="ECO:0000313" key="15">
    <source>
        <dbReference type="Proteomes" id="UP000295075"/>
    </source>
</evidence>
<dbReference type="RefSeq" id="WP_132405641.1">
    <property type="nucleotide sequence ID" value="NZ_SMKA01000035.1"/>
</dbReference>
<dbReference type="GO" id="GO:0140359">
    <property type="term" value="F:ABC-type transporter activity"/>
    <property type="evidence" value="ECO:0007669"/>
    <property type="project" value="InterPro"/>
</dbReference>
<evidence type="ECO:0000256" key="9">
    <source>
        <dbReference type="ARBA" id="ARBA00061644"/>
    </source>
</evidence>
<dbReference type="GO" id="GO:0005886">
    <property type="term" value="C:plasma membrane"/>
    <property type="evidence" value="ECO:0007669"/>
    <property type="project" value="UniProtKB-SubCell"/>
</dbReference>
<evidence type="ECO:0000256" key="10">
    <source>
        <dbReference type="ARBA" id="ARBA00071747"/>
    </source>
</evidence>
<dbReference type="Gene3D" id="3.40.50.300">
    <property type="entry name" value="P-loop containing nucleotide triphosphate hydrolases"/>
    <property type="match status" value="1"/>
</dbReference>
<evidence type="ECO:0000313" key="14">
    <source>
        <dbReference type="EMBL" id="TDC31282.1"/>
    </source>
</evidence>
<dbReference type="Pfam" id="PF00005">
    <property type="entry name" value="ABC_tran"/>
    <property type="match status" value="1"/>
</dbReference>
<evidence type="ECO:0000256" key="3">
    <source>
        <dbReference type="ARBA" id="ARBA00022692"/>
    </source>
</evidence>
<evidence type="ECO:0000256" key="7">
    <source>
        <dbReference type="ARBA" id="ARBA00023136"/>
    </source>
</evidence>
<dbReference type="InterPro" id="IPR003439">
    <property type="entry name" value="ABC_transporter-like_ATP-bd"/>
</dbReference>
<dbReference type="OrthoDB" id="9806127at2"/>
<evidence type="ECO:0000256" key="5">
    <source>
        <dbReference type="ARBA" id="ARBA00022840"/>
    </source>
</evidence>
<dbReference type="InterPro" id="IPR027417">
    <property type="entry name" value="P-loop_NTPase"/>
</dbReference>
<organism evidence="14 15">
    <name type="scientific">Kribbella albertanoniae</name>
    <dbReference type="NCBI Taxonomy" id="1266829"/>
    <lineage>
        <taxon>Bacteria</taxon>
        <taxon>Bacillati</taxon>
        <taxon>Actinomycetota</taxon>
        <taxon>Actinomycetes</taxon>
        <taxon>Propionibacteriales</taxon>
        <taxon>Kribbellaceae</taxon>
        <taxon>Kribbella</taxon>
    </lineage>
</organism>
<keyword evidence="5 14" id="KW-0067">ATP-binding</keyword>
<feature type="domain" description="ABC transmembrane type-1" evidence="13">
    <location>
        <begin position="25"/>
        <end position="310"/>
    </location>
</feature>
<proteinExistence type="inferred from homology"/>
<feature type="transmembrane region" description="Helical" evidence="11">
    <location>
        <begin position="62"/>
        <end position="86"/>
    </location>
</feature>
<evidence type="ECO:0000256" key="11">
    <source>
        <dbReference type="SAM" id="Phobius"/>
    </source>
</evidence>
<evidence type="ECO:0000259" key="13">
    <source>
        <dbReference type="PROSITE" id="PS50929"/>
    </source>
</evidence>
<keyword evidence="2" id="KW-0813">Transport</keyword>
<dbReference type="EMBL" id="SMKA01000035">
    <property type="protein sequence ID" value="TDC31282.1"/>
    <property type="molecule type" value="Genomic_DNA"/>
</dbReference>
<comment type="similarity">
    <text evidence="9">Belongs to the ABC transporter superfamily. Lipid exporter (TC 3.A.1.106) family.</text>
</comment>
<dbReference type="InterPro" id="IPR036640">
    <property type="entry name" value="ABC1_TM_sf"/>
</dbReference>
<dbReference type="AlphaFoldDB" id="A0A4R4Q8G5"/>
<comment type="caution">
    <text evidence="14">The sequence shown here is derived from an EMBL/GenBank/DDBJ whole genome shotgun (WGS) entry which is preliminary data.</text>
</comment>
<gene>
    <name evidence="14" type="ORF">E1261_11425</name>
</gene>
<dbReference type="Proteomes" id="UP000295075">
    <property type="component" value="Unassembled WGS sequence"/>
</dbReference>
<accession>A0A4R4Q8G5</accession>
<keyword evidence="6 11" id="KW-1133">Transmembrane helix</keyword>
<reference evidence="14 15" key="1">
    <citation type="submission" date="2019-03" db="EMBL/GenBank/DDBJ databases">
        <title>Draft genome sequences of novel Actinobacteria.</title>
        <authorList>
            <person name="Sahin N."/>
            <person name="Ay H."/>
            <person name="Saygin H."/>
        </authorList>
    </citation>
    <scope>NUCLEOTIDE SEQUENCE [LARGE SCALE GENOMIC DNA]</scope>
    <source>
        <strain evidence="14 15">JCM 30547</strain>
    </source>
</reference>
<dbReference type="InterPro" id="IPR039421">
    <property type="entry name" value="Type_1_exporter"/>
</dbReference>
<keyword evidence="15" id="KW-1185">Reference proteome</keyword>
<evidence type="ECO:0000256" key="2">
    <source>
        <dbReference type="ARBA" id="ARBA00022448"/>
    </source>
</evidence>
<dbReference type="FunFam" id="3.40.50.300:FF:000287">
    <property type="entry name" value="Multidrug ABC transporter ATP-binding protein"/>
    <property type="match status" value="1"/>
</dbReference>
<evidence type="ECO:0000256" key="4">
    <source>
        <dbReference type="ARBA" id="ARBA00022741"/>
    </source>
</evidence>
<evidence type="ECO:0000256" key="1">
    <source>
        <dbReference type="ARBA" id="ARBA00004651"/>
    </source>
</evidence>
<dbReference type="Gene3D" id="1.20.1560.10">
    <property type="entry name" value="ABC transporter type 1, transmembrane domain"/>
    <property type="match status" value="1"/>
</dbReference>
<protein>
    <recommendedName>
        <fullName evidence="10">Fatty acid ABC transporter ATP-binding/permease protein</fullName>
    </recommendedName>
</protein>
<dbReference type="GO" id="GO:0016887">
    <property type="term" value="F:ATP hydrolysis activity"/>
    <property type="evidence" value="ECO:0007669"/>
    <property type="project" value="InterPro"/>
</dbReference>